<reference evidence="2 3" key="1">
    <citation type="submission" date="2018-04" db="EMBL/GenBank/DDBJ databases">
        <authorList>
            <person name="Vogel A."/>
        </authorList>
    </citation>
    <scope>NUCLEOTIDE SEQUENCE [LARGE SCALE GENOMIC DNA]</scope>
</reference>
<proteinExistence type="predicted"/>
<keyword evidence="1" id="KW-0812">Transmembrane</keyword>
<dbReference type="Proteomes" id="UP000595140">
    <property type="component" value="Unassembled WGS sequence"/>
</dbReference>
<dbReference type="EMBL" id="OOIL02000262">
    <property type="protein sequence ID" value="VFQ63036.1"/>
    <property type="molecule type" value="Genomic_DNA"/>
</dbReference>
<gene>
    <name evidence="2" type="ORF">CCAM_LOCUS4812</name>
</gene>
<accession>A0A484KLW9</accession>
<feature type="transmembrane region" description="Helical" evidence="1">
    <location>
        <begin position="24"/>
        <end position="45"/>
    </location>
</feature>
<name>A0A484KLW9_9ASTE</name>
<keyword evidence="3" id="KW-1185">Reference proteome</keyword>
<sequence length="186" mass="20625">MSLSIGGAASNSRDEISAVDVTGALFAALGTIAADTIAGALEISARNKQRRMVARGFDDCESVVENSSLRANVGIFLMVVAHGLTLVYGILFWRKEVLNNLIRLYVAIIAALSMKKKKIHKSRLEYNNQTLTTMFGKYGEIEDLRNKEEQRFGGRLMAIPSAMSECIKFEFTKTGDYDIMIQFDNN</sequence>
<feature type="transmembrane region" description="Helical" evidence="1">
    <location>
        <begin position="73"/>
        <end position="91"/>
    </location>
</feature>
<evidence type="ECO:0000256" key="1">
    <source>
        <dbReference type="SAM" id="Phobius"/>
    </source>
</evidence>
<organism evidence="2 3">
    <name type="scientific">Cuscuta campestris</name>
    <dbReference type="NCBI Taxonomy" id="132261"/>
    <lineage>
        <taxon>Eukaryota</taxon>
        <taxon>Viridiplantae</taxon>
        <taxon>Streptophyta</taxon>
        <taxon>Embryophyta</taxon>
        <taxon>Tracheophyta</taxon>
        <taxon>Spermatophyta</taxon>
        <taxon>Magnoliopsida</taxon>
        <taxon>eudicotyledons</taxon>
        <taxon>Gunneridae</taxon>
        <taxon>Pentapetalae</taxon>
        <taxon>asterids</taxon>
        <taxon>lamiids</taxon>
        <taxon>Solanales</taxon>
        <taxon>Convolvulaceae</taxon>
        <taxon>Cuscuteae</taxon>
        <taxon>Cuscuta</taxon>
        <taxon>Cuscuta subgen. Grammica</taxon>
        <taxon>Cuscuta sect. Cleistogrammica</taxon>
    </lineage>
</organism>
<evidence type="ECO:0000313" key="2">
    <source>
        <dbReference type="EMBL" id="VFQ63036.1"/>
    </source>
</evidence>
<protein>
    <submittedName>
        <fullName evidence="2">Uncharacterized protein</fullName>
    </submittedName>
</protein>
<keyword evidence="1" id="KW-1133">Transmembrane helix</keyword>
<evidence type="ECO:0000313" key="3">
    <source>
        <dbReference type="Proteomes" id="UP000595140"/>
    </source>
</evidence>
<dbReference type="AlphaFoldDB" id="A0A484KLW9"/>
<keyword evidence="1" id="KW-0472">Membrane</keyword>